<protein>
    <submittedName>
        <fullName evidence="1">Uncharacterized protein</fullName>
    </submittedName>
</protein>
<reference evidence="1" key="1">
    <citation type="submission" date="2022-09" db="EMBL/GenBank/DDBJ databases">
        <title>Characteristics of the novel Enterococcus vB_Efa29212_2e and vB_Efa29212_3e bacteriophages.</title>
        <authorList>
            <person name="Lach J."/>
            <person name="Moryl M."/>
        </authorList>
    </citation>
    <scope>NUCLEOTIDE SEQUENCE</scope>
</reference>
<sequence>MNVIERSRTIKKLFDGYREEQAYKSGYYGLRKKINQNY</sequence>
<name>A0A978CXU3_9CAUD</name>
<dbReference type="EMBL" id="OP559178">
    <property type="protein sequence ID" value="UYB00713.1"/>
    <property type="molecule type" value="Genomic_DNA"/>
</dbReference>
<proteinExistence type="predicted"/>
<evidence type="ECO:0000313" key="1">
    <source>
        <dbReference type="EMBL" id="UYB00713.1"/>
    </source>
</evidence>
<gene>
    <name evidence="1" type="ORF">GMNKNHGO_00086</name>
</gene>
<accession>A0A978CXU3</accession>
<organism evidence="1">
    <name type="scientific">Enterococcus phage vB_Efa29212_3e</name>
    <dbReference type="NCBI Taxonomy" id="2982224"/>
    <lineage>
        <taxon>Viruses</taxon>
        <taxon>Duplodnaviria</taxon>
        <taxon>Heunggongvirae</taxon>
        <taxon>Uroviricota</taxon>
        <taxon>Caudoviricetes</taxon>
        <taxon>Herelleviridae</taxon>
        <taxon>Brockvirinae</taxon>
        <taxon>Kochikohdavirus</taxon>
    </lineage>
</organism>